<keyword evidence="2" id="KW-1185">Reference proteome</keyword>
<organism evidence="1 2">
    <name type="scientific">Cloacibacterium rupense</name>
    <dbReference type="NCBI Taxonomy" id="517423"/>
    <lineage>
        <taxon>Bacteria</taxon>
        <taxon>Pseudomonadati</taxon>
        <taxon>Bacteroidota</taxon>
        <taxon>Flavobacteriia</taxon>
        <taxon>Flavobacteriales</taxon>
        <taxon>Weeksellaceae</taxon>
    </lineage>
</organism>
<accession>A0ABQ2NL45</accession>
<evidence type="ECO:0000313" key="2">
    <source>
        <dbReference type="Proteomes" id="UP000620064"/>
    </source>
</evidence>
<evidence type="ECO:0000313" key="1">
    <source>
        <dbReference type="EMBL" id="GGP05110.1"/>
    </source>
</evidence>
<comment type="caution">
    <text evidence="1">The sequence shown here is derived from an EMBL/GenBank/DDBJ whole genome shotgun (WGS) entry which is preliminary data.</text>
</comment>
<dbReference type="Proteomes" id="UP000620064">
    <property type="component" value="Unassembled WGS sequence"/>
</dbReference>
<protein>
    <submittedName>
        <fullName evidence="1">Uncharacterized protein</fullName>
    </submittedName>
</protein>
<gene>
    <name evidence="1" type="ORF">GCM10010992_20000</name>
</gene>
<dbReference type="EMBL" id="BMLV01000004">
    <property type="protein sequence ID" value="GGP05110.1"/>
    <property type="molecule type" value="Genomic_DNA"/>
</dbReference>
<reference evidence="2" key="1">
    <citation type="journal article" date="2019" name="Int. J. Syst. Evol. Microbiol.">
        <title>The Global Catalogue of Microorganisms (GCM) 10K type strain sequencing project: providing services to taxonomists for standard genome sequencing and annotation.</title>
        <authorList>
            <consortium name="The Broad Institute Genomics Platform"/>
            <consortium name="The Broad Institute Genome Sequencing Center for Infectious Disease"/>
            <person name="Wu L."/>
            <person name="Ma J."/>
        </authorList>
    </citation>
    <scope>NUCLEOTIDE SEQUENCE [LARGE SCALE GENOMIC DNA]</scope>
    <source>
        <strain evidence="2">CGMCC 1.7656</strain>
    </source>
</reference>
<proteinExistence type="predicted"/>
<name>A0ABQ2NL45_9FLAO</name>
<sequence>MICLKNLVFIDQLKWYIYGMKYRLRLLILCFAFLSIYKIYAQNSTNPIHIVDKELGFKMDLPRGFTKMDSKEVGAALQMGKKQIDKIYDTDFNINGLEPNLFKKDDNNYFIINIKDFPDSEEAYQKEVAKYNRLMYTTYQKSFPNVELTESTETKKIGNEVFTKYSLKAVVSKALTMKVFNFNSLYKGKDVTLAAVYVDDEVGQEILKAVESASFK</sequence>